<evidence type="ECO:0000256" key="1">
    <source>
        <dbReference type="SAM" id="MobiDB-lite"/>
    </source>
</evidence>
<reference evidence="3 4" key="1">
    <citation type="submission" date="2019-01" db="EMBL/GenBank/DDBJ databases">
        <authorList>
            <person name="Sayadi A."/>
        </authorList>
    </citation>
    <scope>NUCLEOTIDE SEQUENCE [LARGE SCALE GENOMIC DNA]</scope>
</reference>
<dbReference type="PANTHER" id="PTHR31434">
    <property type="entry name" value="S PHASE CYCLIN A-ASSOCIATED PROTEIN IN THE ENDOPLASMIC RETICULUM"/>
    <property type="match status" value="1"/>
</dbReference>
<dbReference type="PANTHER" id="PTHR31434:SF2">
    <property type="entry name" value="S PHASE CYCLIN A-ASSOCIATED PROTEIN IN THE ENDOPLASMIC RETICULUM"/>
    <property type="match status" value="1"/>
</dbReference>
<dbReference type="OrthoDB" id="71500at2759"/>
<evidence type="ECO:0000259" key="2">
    <source>
        <dbReference type="Pfam" id="PF16501"/>
    </source>
</evidence>
<dbReference type="InterPro" id="IPR032446">
    <property type="entry name" value="SCAPER_N"/>
</dbReference>
<evidence type="ECO:0000313" key="3">
    <source>
        <dbReference type="EMBL" id="VEN51989.1"/>
    </source>
</evidence>
<feature type="compositionally biased region" description="Basic residues" evidence="1">
    <location>
        <begin position="54"/>
        <end position="64"/>
    </location>
</feature>
<feature type="compositionally biased region" description="Polar residues" evidence="1">
    <location>
        <begin position="280"/>
        <end position="291"/>
    </location>
</feature>
<feature type="compositionally biased region" description="Polar residues" evidence="1">
    <location>
        <begin position="476"/>
        <end position="492"/>
    </location>
</feature>
<protein>
    <recommendedName>
        <fullName evidence="2">S phase cyclin A-associated protein in the endoplasmic reticulum N-terminal domain-containing protein</fullName>
    </recommendedName>
</protein>
<feature type="region of interest" description="Disordered" evidence="1">
    <location>
        <begin position="31"/>
        <end position="71"/>
    </location>
</feature>
<name>A0A653CWA5_CALMS</name>
<evidence type="ECO:0000313" key="4">
    <source>
        <dbReference type="Proteomes" id="UP000410492"/>
    </source>
</evidence>
<proteinExistence type="predicted"/>
<dbReference type="Pfam" id="PF16501">
    <property type="entry name" value="SCAPER_N"/>
    <property type="match status" value="1"/>
</dbReference>
<feature type="compositionally biased region" description="Polar residues" evidence="1">
    <location>
        <begin position="318"/>
        <end position="327"/>
    </location>
</feature>
<feature type="compositionally biased region" description="Basic and acidic residues" evidence="1">
    <location>
        <begin position="549"/>
        <end position="561"/>
    </location>
</feature>
<feature type="region of interest" description="Disordered" evidence="1">
    <location>
        <begin position="164"/>
        <end position="187"/>
    </location>
</feature>
<feature type="region of interest" description="Disordered" evidence="1">
    <location>
        <begin position="463"/>
        <end position="498"/>
    </location>
</feature>
<feature type="region of interest" description="Disordered" evidence="1">
    <location>
        <begin position="244"/>
        <end position="291"/>
    </location>
</feature>
<feature type="domain" description="S phase cyclin A-associated protein in the endoplasmic reticulum N-terminal" evidence="2">
    <location>
        <begin position="68"/>
        <end position="160"/>
    </location>
</feature>
<accession>A0A653CWA5</accession>
<feature type="compositionally biased region" description="Basic and acidic residues" evidence="1">
    <location>
        <begin position="328"/>
        <end position="345"/>
    </location>
</feature>
<feature type="compositionally biased region" description="Polar residues" evidence="1">
    <location>
        <begin position="594"/>
        <end position="606"/>
    </location>
</feature>
<dbReference type="EMBL" id="CAACVG010009080">
    <property type="protein sequence ID" value="VEN51989.1"/>
    <property type="molecule type" value="Genomic_DNA"/>
</dbReference>
<feature type="region of interest" description="Disordered" evidence="1">
    <location>
        <begin position="692"/>
        <end position="711"/>
    </location>
</feature>
<dbReference type="AlphaFoldDB" id="A0A653CWA5"/>
<gene>
    <name evidence="3" type="ORF">CALMAC_LOCUS12278</name>
</gene>
<sequence length="854" mass="95701">MEQVRLLVQEQGREARNLLAFNISMENENYRGQVSRKPPCSPRTLDTMQDSKHSNMRSRARARVRSASTGRDKRSELRARYWALLFGNLQRSITEIYNTVETHESITECQEVLLVLENYLRDFNALADWFRLKWDYENTPPFQRPTSLAWDICKTNLTNLKSNKSGKSSPVFGSGRTSPSISGKMSPRILQGRSMPNSCPTSPLPGIDQPILEGKPLENITITGKAPSLCSNCGKKNEISVIEKSSISESIEPTTEPQPTKNEEQTKDVLLPPETPAMPDSQSTSTQKNEATIKNVDNLKLTDATLTNQIEPIHLVTANQGEPQNQIESDKLSTVEEKDKSDLKGSDINSDVKLQTLETHKLKKVDEKGKVDLKQADASLKPDIKILKRPDMKKRVESAKIDVKAKVCQKPSKPISSTISKSEKNVKVKPTESTKLCKLVKSKPDEKGDQITTVEVSSQYLDETKPKTDMLDLPLNNASSSETTNNLKNIDSPSEDQRTYDIMRKVGVQSAEKSTCTEEDFPKLPVKRANVVKVNQECQTEEAEIEKKQVMPKNPKIETKCTKPMSSRPPYSMALTKSASAKIVPPKQKLEPISTKTPLDRTSTLSKRPVKPFSSLRPATSCKPIEKTTLARSRTVTDMKTTAHTAPRQMPVQRPAAKPQNRPPLYKSKTTLHKDHLPKSLSLDEYKSSETLVNQERGSGLPMTTDSTNSIASSSETLHNEDVKGADGWLTVKSRSRFRNNKPRRSDTALPWATRFHQVSATASLPALALLPENTDSTKPQKSIDKSVKENLNTLKSLKTSEINKNQMLLQRSHTTVSKITIKKNTVKEKNETNLQIKKMLSRRNCSRRSWTKK</sequence>
<dbReference type="Proteomes" id="UP000410492">
    <property type="component" value="Unassembled WGS sequence"/>
</dbReference>
<keyword evidence="4" id="KW-1185">Reference proteome</keyword>
<organism evidence="3 4">
    <name type="scientific">Callosobruchus maculatus</name>
    <name type="common">Southern cowpea weevil</name>
    <name type="synonym">Pulse bruchid</name>
    <dbReference type="NCBI Taxonomy" id="64391"/>
    <lineage>
        <taxon>Eukaryota</taxon>
        <taxon>Metazoa</taxon>
        <taxon>Ecdysozoa</taxon>
        <taxon>Arthropoda</taxon>
        <taxon>Hexapoda</taxon>
        <taxon>Insecta</taxon>
        <taxon>Pterygota</taxon>
        <taxon>Neoptera</taxon>
        <taxon>Endopterygota</taxon>
        <taxon>Coleoptera</taxon>
        <taxon>Polyphaga</taxon>
        <taxon>Cucujiformia</taxon>
        <taxon>Chrysomeloidea</taxon>
        <taxon>Chrysomelidae</taxon>
        <taxon>Bruchinae</taxon>
        <taxon>Bruchini</taxon>
        <taxon>Callosobruchus</taxon>
    </lineage>
</organism>
<feature type="compositionally biased region" description="Polar residues" evidence="1">
    <location>
        <begin position="630"/>
        <end position="644"/>
    </location>
</feature>
<feature type="region of interest" description="Disordered" evidence="1">
    <location>
        <begin position="318"/>
        <end position="347"/>
    </location>
</feature>
<feature type="region of interest" description="Disordered" evidence="1">
    <location>
        <begin position="549"/>
        <end position="668"/>
    </location>
</feature>